<sequence length="44" mass="4994">MIRWTVDDALKSASLWLTQQAREELNDFSAMMRIQIPGLESAAV</sequence>
<evidence type="ECO:0000313" key="1">
    <source>
        <dbReference type="EMBL" id="JAH97265.1"/>
    </source>
</evidence>
<dbReference type="AlphaFoldDB" id="A0A0E9X5Y9"/>
<accession>A0A0E9X5Y9</accession>
<protein>
    <submittedName>
        <fullName evidence="1">Uncharacterized protein</fullName>
    </submittedName>
</protein>
<proteinExistence type="predicted"/>
<organism evidence="1">
    <name type="scientific">Anguilla anguilla</name>
    <name type="common">European freshwater eel</name>
    <name type="synonym">Muraena anguilla</name>
    <dbReference type="NCBI Taxonomy" id="7936"/>
    <lineage>
        <taxon>Eukaryota</taxon>
        <taxon>Metazoa</taxon>
        <taxon>Chordata</taxon>
        <taxon>Craniata</taxon>
        <taxon>Vertebrata</taxon>
        <taxon>Euteleostomi</taxon>
        <taxon>Actinopterygii</taxon>
        <taxon>Neopterygii</taxon>
        <taxon>Teleostei</taxon>
        <taxon>Anguilliformes</taxon>
        <taxon>Anguillidae</taxon>
        <taxon>Anguilla</taxon>
    </lineage>
</organism>
<dbReference type="EMBL" id="GBXM01011312">
    <property type="protein sequence ID" value="JAH97265.1"/>
    <property type="molecule type" value="Transcribed_RNA"/>
</dbReference>
<reference evidence="1" key="2">
    <citation type="journal article" date="2015" name="Fish Shellfish Immunol.">
        <title>Early steps in the European eel (Anguilla anguilla)-Vibrio vulnificus interaction in the gills: Role of the RtxA13 toxin.</title>
        <authorList>
            <person name="Callol A."/>
            <person name="Pajuelo D."/>
            <person name="Ebbesson L."/>
            <person name="Teles M."/>
            <person name="MacKenzie S."/>
            <person name="Amaro C."/>
        </authorList>
    </citation>
    <scope>NUCLEOTIDE SEQUENCE</scope>
</reference>
<reference evidence="1" key="1">
    <citation type="submission" date="2014-11" db="EMBL/GenBank/DDBJ databases">
        <authorList>
            <person name="Amaro Gonzalez C."/>
        </authorList>
    </citation>
    <scope>NUCLEOTIDE SEQUENCE</scope>
</reference>
<name>A0A0E9X5Y9_ANGAN</name>